<organism evidence="2 3">
    <name type="scientific">Glutinoglossum americanum</name>
    <dbReference type="NCBI Taxonomy" id="1670608"/>
    <lineage>
        <taxon>Eukaryota</taxon>
        <taxon>Fungi</taxon>
        <taxon>Dikarya</taxon>
        <taxon>Ascomycota</taxon>
        <taxon>Pezizomycotina</taxon>
        <taxon>Geoglossomycetes</taxon>
        <taxon>Geoglossales</taxon>
        <taxon>Geoglossaceae</taxon>
        <taxon>Glutinoglossum</taxon>
    </lineage>
</organism>
<dbReference type="OrthoDB" id="2446291at2759"/>
<gene>
    <name evidence="2" type="ORF">FGG08_002779</name>
</gene>
<name>A0A9P8I8J2_9PEZI</name>
<comment type="caution">
    <text evidence="2">The sequence shown here is derived from an EMBL/GenBank/DDBJ whole genome shotgun (WGS) entry which is preliminary data.</text>
</comment>
<sequence length="233" mass="25483">MEASPSKLKRRASDSDEGEQPEPLRSEQKNSPTSSHPPSIALPDPPDPETLHRDRHTPLCDQFPARSRSGLSPDDGGQAIRSNEDQEMLDFPVRMPTPIHGSFFLTSSHHNNGDVAMGGIRDNACLLGHPQYHGRPLPSPISEGEDKPQRFELNGEPMEIVEDNQNETPAARGGATANDKTSRNGRSSQLVDGRIPPAAVPGKGKLVISMGYRADCEKCRDMVPGHYSHFIRV</sequence>
<keyword evidence="3" id="KW-1185">Reference proteome</keyword>
<dbReference type="AlphaFoldDB" id="A0A9P8I8J2"/>
<evidence type="ECO:0000313" key="2">
    <source>
        <dbReference type="EMBL" id="KAH0542825.1"/>
    </source>
</evidence>
<reference evidence="2" key="1">
    <citation type="submission" date="2021-03" db="EMBL/GenBank/DDBJ databases">
        <title>Comparative genomics and phylogenomic investigation of the class Geoglossomycetes provide insights into ecological specialization and systematics.</title>
        <authorList>
            <person name="Melie T."/>
            <person name="Pirro S."/>
            <person name="Miller A.N."/>
            <person name="Quandt A."/>
        </authorList>
    </citation>
    <scope>NUCLEOTIDE SEQUENCE</scope>
    <source>
        <strain evidence="2">GBOQ0MN5Z8</strain>
    </source>
</reference>
<evidence type="ECO:0000313" key="3">
    <source>
        <dbReference type="Proteomes" id="UP000698800"/>
    </source>
</evidence>
<feature type="compositionally biased region" description="Basic and acidic residues" evidence="1">
    <location>
        <begin position="49"/>
        <end position="58"/>
    </location>
</feature>
<proteinExistence type="predicted"/>
<feature type="region of interest" description="Disordered" evidence="1">
    <location>
        <begin position="1"/>
        <end position="80"/>
    </location>
</feature>
<accession>A0A9P8I8J2</accession>
<feature type="region of interest" description="Disordered" evidence="1">
    <location>
        <begin position="163"/>
        <end position="195"/>
    </location>
</feature>
<evidence type="ECO:0000256" key="1">
    <source>
        <dbReference type="SAM" id="MobiDB-lite"/>
    </source>
</evidence>
<protein>
    <submittedName>
        <fullName evidence="2">Uncharacterized protein</fullName>
    </submittedName>
</protein>
<dbReference type="EMBL" id="JAGHQL010000045">
    <property type="protein sequence ID" value="KAH0542825.1"/>
    <property type="molecule type" value="Genomic_DNA"/>
</dbReference>
<dbReference type="Proteomes" id="UP000698800">
    <property type="component" value="Unassembled WGS sequence"/>
</dbReference>